<protein>
    <submittedName>
        <fullName evidence="1">VCBS repeat-containing protein</fullName>
    </submittedName>
</protein>
<reference evidence="1 2" key="2">
    <citation type="submission" date="2020-04" db="EMBL/GenBank/DDBJ databases">
        <authorList>
            <person name="Fomenkov A."/>
            <person name="Anton B.P."/>
            <person name="Roberts R.J."/>
        </authorList>
    </citation>
    <scope>NUCLEOTIDE SEQUENCE [LARGE SCALE GENOMIC DNA]</scope>
    <source>
        <strain evidence="1 2">S2</strain>
    </source>
</reference>
<dbReference type="AlphaFoldDB" id="A0A6H1P439"/>
<name>A0A6H1P439_PRIMG</name>
<dbReference type="SUPFAM" id="SSF69318">
    <property type="entry name" value="Integrin alpha N-terminal domain"/>
    <property type="match status" value="1"/>
</dbReference>
<sequence>MDTIDFNKELHHYYTKIRETNHPYYWYCLAKTQARAGLTIEALQTIDMALSFPNPYPSKHKLFEIRAGLQSADSRQIYTNSPSIVTVKRGDIDGDGIKDNVYLTAYKTPDSPFWKDITLVVQNGRTHQYDHIHFKNNSGYTPTLFLGDLTGNKGEDILVVIDTGGSGGTVYSYIFSYMNGQIMQIFDSDAFNDSYKYDVTYENQYKAKVISYHLREKYILELTYKGKEYLSEIYNPQGILKAPINGWVNPLSGLYPIDFNRDNRYELEAYQRIAGRYNADSLGYVQTVLKWNGQEFVPDRQTVAIFGGEL</sequence>
<reference evidence="1 2" key="1">
    <citation type="submission" date="2020-04" db="EMBL/GenBank/DDBJ databases">
        <title>Genome-Wide Identification of 5-Methylcytosine Sites in Bacterial Genomes By High-Throughput Sequencing of MspJI Restriction Fragments.</title>
        <authorList>
            <person name="Wu V."/>
        </authorList>
    </citation>
    <scope>NUCLEOTIDE SEQUENCE [LARGE SCALE GENOMIC DNA]</scope>
    <source>
        <strain evidence="1 2">S2</strain>
    </source>
</reference>
<gene>
    <name evidence="1" type="ORF">HFZ78_17700</name>
</gene>
<accession>A0A6H1P439</accession>
<evidence type="ECO:0000313" key="1">
    <source>
        <dbReference type="EMBL" id="QIZ08329.1"/>
    </source>
</evidence>
<dbReference type="EMBL" id="CP051128">
    <property type="protein sequence ID" value="QIZ08329.1"/>
    <property type="molecule type" value="Genomic_DNA"/>
</dbReference>
<proteinExistence type="predicted"/>
<dbReference type="InterPro" id="IPR028994">
    <property type="entry name" value="Integrin_alpha_N"/>
</dbReference>
<organism evidence="1 2">
    <name type="scientific">Priestia megaterium</name>
    <name type="common">Bacillus megaterium</name>
    <dbReference type="NCBI Taxonomy" id="1404"/>
    <lineage>
        <taxon>Bacteria</taxon>
        <taxon>Bacillati</taxon>
        <taxon>Bacillota</taxon>
        <taxon>Bacilli</taxon>
        <taxon>Bacillales</taxon>
        <taxon>Bacillaceae</taxon>
        <taxon>Priestia</taxon>
    </lineage>
</organism>
<evidence type="ECO:0000313" key="2">
    <source>
        <dbReference type="Proteomes" id="UP000501868"/>
    </source>
</evidence>
<dbReference type="Proteomes" id="UP000501868">
    <property type="component" value="Chromosome"/>
</dbReference>